<protein>
    <recommendedName>
        <fullName evidence="10">SF-assemblin</fullName>
    </recommendedName>
</protein>
<comment type="subcellular location">
    <subcellularLocation>
        <location evidence="1">Cytoplasm</location>
        <location evidence="1">Cytoskeleton</location>
    </subcellularLocation>
</comment>
<evidence type="ECO:0000256" key="2">
    <source>
        <dbReference type="ARBA" id="ARBA00005678"/>
    </source>
</evidence>
<keyword evidence="6" id="KW-0206">Cytoskeleton</keyword>
<evidence type="ECO:0000256" key="6">
    <source>
        <dbReference type="ARBA" id="ARBA00023212"/>
    </source>
</evidence>
<keyword evidence="9" id="KW-1185">Reference proteome</keyword>
<evidence type="ECO:0000256" key="5">
    <source>
        <dbReference type="ARBA" id="ARBA00023054"/>
    </source>
</evidence>
<evidence type="ECO:0008006" key="10">
    <source>
        <dbReference type="Google" id="ProtNLM"/>
    </source>
</evidence>
<comment type="similarity">
    <text evidence="2">Belongs to the SF-assemblin family.</text>
</comment>
<evidence type="ECO:0000313" key="9">
    <source>
        <dbReference type="Proteomes" id="UP001642484"/>
    </source>
</evidence>
<dbReference type="Pfam" id="PF06705">
    <property type="entry name" value="SF-assemblin"/>
    <property type="match status" value="1"/>
</dbReference>
<evidence type="ECO:0000256" key="3">
    <source>
        <dbReference type="ARBA" id="ARBA00022490"/>
    </source>
</evidence>
<accession>A0ABP0RUD2</accession>
<dbReference type="Proteomes" id="UP001642484">
    <property type="component" value="Unassembled WGS sequence"/>
</dbReference>
<keyword evidence="3" id="KW-0963">Cytoplasm</keyword>
<dbReference type="PANTHER" id="PTHR40412:SF1">
    <property type="entry name" value="SF-ASSEMBLIN"/>
    <property type="match status" value="1"/>
</dbReference>
<reference evidence="8 9" key="1">
    <citation type="submission" date="2024-02" db="EMBL/GenBank/DDBJ databases">
        <authorList>
            <person name="Chen Y."/>
            <person name="Shah S."/>
            <person name="Dougan E. K."/>
            <person name="Thang M."/>
            <person name="Chan C."/>
        </authorList>
    </citation>
    <scope>NUCLEOTIDE SEQUENCE [LARGE SCALE GENOMIC DNA]</scope>
</reference>
<dbReference type="PANTHER" id="PTHR40412">
    <property type="entry name" value="SF-ASSEMBLIN"/>
    <property type="match status" value="1"/>
</dbReference>
<evidence type="ECO:0000256" key="1">
    <source>
        <dbReference type="ARBA" id="ARBA00004245"/>
    </source>
</evidence>
<sequence>MDTVQSLREGVLQVEKFANLEDVRSRADRHGSKLNGVKESMMSLVHSVQSEIKERVDARFHSLARIVSTLRHFHRTLCGLRVCSGATCSQANKALNAMFESQVQAIQDRLEFVFMKKLDRLDHSVAAISQRMSVVERDFALTREKHMQDMLRRNQHLAQDAEKFMSALRSERADRQHRADGFARQLSDYEAKTRTLISSQMQMREQQYQSLREQLDEVKRKSDTGDDELQRDLEEKVADIKAMLAVEQKARTQADDDIMQALKHYTTCIQEALRTINQN</sequence>
<feature type="coiled-coil region" evidence="7">
    <location>
        <begin position="201"/>
        <end position="228"/>
    </location>
</feature>
<evidence type="ECO:0000256" key="7">
    <source>
        <dbReference type="SAM" id="Coils"/>
    </source>
</evidence>
<evidence type="ECO:0000256" key="4">
    <source>
        <dbReference type="ARBA" id="ARBA00022701"/>
    </source>
</evidence>
<name>A0ABP0RUD2_9DINO</name>
<comment type="caution">
    <text evidence="8">The sequence shown here is derived from an EMBL/GenBank/DDBJ whole genome shotgun (WGS) entry which is preliminary data.</text>
</comment>
<keyword evidence="5 7" id="KW-0175">Coiled coil</keyword>
<gene>
    <name evidence="8" type="ORF">CCMP2556_LOCUS48854</name>
</gene>
<evidence type="ECO:0000313" key="8">
    <source>
        <dbReference type="EMBL" id="CAK9104162.1"/>
    </source>
</evidence>
<dbReference type="InterPro" id="IPR008374">
    <property type="entry name" value="SF_assemblin/giardin_b"/>
</dbReference>
<dbReference type="EMBL" id="CAXAMN010026583">
    <property type="protein sequence ID" value="CAK9104162.1"/>
    <property type="molecule type" value="Genomic_DNA"/>
</dbReference>
<dbReference type="PRINTS" id="PR01799">
    <property type="entry name" value="SFASSEMBLIN"/>
</dbReference>
<organism evidence="8 9">
    <name type="scientific">Durusdinium trenchii</name>
    <dbReference type="NCBI Taxonomy" id="1381693"/>
    <lineage>
        <taxon>Eukaryota</taxon>
        <taxon>Sar</taxon>
        <taxon>Alveolata</taxon>
        <taxon>Dinophyceae</taxon>
        <taxon>Suessiales</taxon>
        <taxon>Symbiodiniaceae</taxon>
        <taxon>Durusdinium</taxon>
    </lineage>
</organism>
<keyword evidence="4" id="KW-0493">Microtubule</keyword>
<proteinExistence type="inferred from homology"/>